<dbReference type="Proteomes" id="UP001501257">
    <property type="component" value="Unassembled WGS sequence"/>
</dbReference>
<protein>
    <submittedName>
        <fullName evidence="1">Uncharacterized protein</fullName>
    </submittedName>
</protein>
<sequence length="73" mass="8177">MSEVLVSPFAALPIEQIAVRLFGIGLRTTQDDRALPASRVRQRIKVFSVRILALHALNPNANTRPDWQRSALI</sequence>
<keyword evidence="2" id="KW-1185">Reference proteome</keyword>
<dbReference type="EMBL" id="BAABLK010000035">
    <property type="protein sequence ID" value="GAA5228124.1"/>
    <property type="molecule type" value="Genomic_DNA"/>
</dbReference>
<evidence type="ECO:0000313" key="1">
    <source>
        <dbReference type="EMBL" id="GAA5228124.1"/>
    </source>
</evidence>
<name>A0ABP9TMV1_9MICC</name>
<accession>A0ABP9TMV1</accession>
<dbReference type="RefSeq" id="WP_345468639.1">
    <property type="nucleotide sequence ID" value="NZ_BAABLK010000035.1"/>
</dbReference>
<comment type="caution">
    <text evidence="1">The sequence shown here is derived from an EMBL/GenBank/DDBJ whole genome shotgun (WGS) entry which is preliminary data.</text>
</comment>
<evidence type="ECO:0000313" key="2">
    <source>
        <dbReference type="Proteomes" id="UP001501257"/>
    </source>
</evidence>
<organism evidence="1 2">
    <name type="scientific">Paeniglutamicibacter antarcticus</name>
    <dbReference type="NCBI Taxonomy" id="494023"/>
    <lineage>
        <taxon>Bacteria</taxon>
        <taxon>Bacillati</taxon>
        <taxon>Actinomycetota</taxon>
        <taxon>Actinomycetes</taxon>
        <taxon>Micrococcales</taxon>
        <taxon>Micrococcaceae</taxon>
        <taxon>Paeniglutamicibacter</taxon>
    </lineage>
</organism>
<reference evidence="2" key="1">
    <citation type="journal article" date="2019" name="Int. J. Syst. Evol. Microbiol.">
        <title>The Global Catalogue of Microorganisms (GCM) 10K type strain sequencing project: providing services to taxonomists for standard genome sequencing and annotation.</title>
        <authorList>
            <consortium name="The Broad Institute Genomics Platform"/>
            <consortium name="The Broad Institute Genome Sequencing Center for Infectious Disease"/>
            <person name="Wu L."/>
            <person name="Ma J."/>
        </authorList>
    </citation>
    <scope>NUCLEOTIDE SEQUENCE [LARGE SCALE GENOMIC DNA]</scope>
    <source>
        <strain evidence="2">JCM 18952</strain>
    </source>
</reference>
<proteinExistence type="predicted"/>
<gene>
    <name evidence="1" type="ORF">GCM10025778_26570</name>
</gene>